<dbReference type="PANTHER" id="PTHR48412:SF1">
    <property type="entry name" value="ARM REPEAT SUPERFAMILY PROTEIN"/>
    <property type="match status" value="1"/>
</dbReference>
<dbReference type="InterPro" id="IPR016024">
    <property type="entry name" value="ARM-type_fold"/>
</dbReference>
<feature type="compositionally biased region" description="Basic and acidic residues" evidence="2">
    <location>
        <begin position="1186"/>
        <end position="1197"/>
    </location>
</feature>
<sequence>MGLFELVLLISFDGLQLGLEEACDSVGEVDEEENGILEVTAGGGEEVSSGKKTRRNPMPQFSLLFLPLLDFAMIPCTVEETELIAQEKLDPRSHITEITFSARVDESDNLSSRGPCLHEGSLFCRLRLDPHHSIIYIPSSWPAITPSHTSTQKNSLLSRYSASTAPQHRHLLATAAALRSILTAESLPLTPSSYFAAAINNLSDSKTLDSTAVAALLSLVSIVVPLIEEKGIKEAKVKEAVAVLVEVGVEREGVGVGSLSCVVKCLGVMILGFCDLEEWDSVKTGFESLIKFSIDKRPKVRRSAQECLEKVFKSFRSSTVVKEASKLVFSLFKNYMPVALTLSESRIFDESKEETLLKPEHLDVIHMLNLLKVTVPYLSVKISSKVLPELVKLSRSEFSVLTRQVFQNIEAFLASSSDEVIGPQEKNIIDSLSGYLSLGQKNPVDTVLYATTLLRITLDKLRARGSSSWMSIRHKICGSAAGLLADEATASQASDIMKELINHDIDPKEIVINESQSLDNASQEANMIKSTCAVLENILNSCVGIPNEHLLGVISVLFKKLGDISHLFMKNIILKLADLMNDIGHDKPDTNHLRNCMGSAVVAIGPEKMLMLLPISINPENLTCSNIWLVPILKDHVVGASLGYYMEHIVPLAKSFKQAGRKVKKSVIGQDLQAHAHGLWGLLPAFCRYPVDTQKKFGTLTELMITSLKKYSFMHQNIAVALQVLVNQNRSVMYSKSDGGVSNGNTVKASVSECQNVATYSKKTATKNIKAMASCSSKLLHALVDIFIDSQSGKPSYIKDAIACLASISNSSVTQKVFMSLLERFQFVTGEGEFQQPKSYGDELVEEEAHSLNVQGKDVHRGVMMELASSLVVGAKADLIDLIYNFVVFIFQATDVTGHCEAYHTLSRILQEHSWFCSSRFVELIDLLLGQKSPADVATLKNRFACFHILIVHALEVKISVPTCLLLAYKERISLLIDGVKHLNAFIVSWGPLHVAYTLVGLAKSLSLEADVMMNSEEESTKAFLMLNEIILILKDAREEARKVAYDTLLFISSSLRNSSCTTSGEAFQRLISMLTGYLSGSSPYITSGAVSALSVLVHNDTEICLKVPDLVPSLLSLLQNKALEVIKVTVILEIMIRKCGFSAVESDIPEKHKSFFKTVLQNRHHKSTSKEADTNDTVKTPADISPERVEKPKNKESGSVPERNGSVHPGKRKREKKHNKNPPTSSRPGISTGDGGGREGAKSARHFEHEKSIKVGSEDGWKKKFNEEQTGGGKRKMEHRNVNKKGKASFSRPSSASKLHKPQKAWKKQKLNN</sequence>
<feature type="signal peptide" evidence="3">
    <location>
        <begin position="1"/>
        <end position="18"/>
    </location>
</feature>
<evidence type="ECO:0000313" key="6">
    <source>
        <dbReference type="EMBL" id="KAF9679631.1"/>
    </source>
</evidence>
<evidence type="ECO:0000259" key="5">
    <source>
        <dbReference type="Pfam" id="PF25772"/>
    </source>
</evidence>
<evidence type="ECO:0000259" key="4">
    <source>
        <dbReference type="Pfam" id="PF08161"/>
    </source>
</evidence>
<gene>
    <name evidence="6" type="ORF">SADUNF_Sadunf06G0034800</name>
</gene>
<evidence type="ECO:0000256" key="3">
    <source>
        <dbReference type="SAM" id="SignalP"/>
    </source>
</evidence>
<dbReference type="InterPro" id="IPR012978">
    <property type="entry name" value="HEAT_RRP12"/>
</dbReference>
<feature type="domain" description="RRP12 N-terminal HEAT" evidence="5">
    <location>
        <begin position="154"/>
        <end position="420"/>
    </location>
</feature>
<dbReference type="EMBL" id="JADGMS010000006">
    <property type="protein sequence ID" value="KAF9679631.1"/>
    <property type="molecule type" value="Genomic_DNA"/>
</dbReference>
<dbReference type="Proteomes" id="UP000657918">
    <property type="component" value="Unassembled WGS sequence"/>
</dbReference>
<dbReference type="InterPro" id="IPR057860">
    <property type="entry name" value="HEAT_RRP12_N"/>
</dbReference>
<dbReference type="OrthoDB" id="2192888at2759"/>
<reference evidence="6 7" key="1">
    <citation type="submission" date="2020-10" db="EMBL/GenBank/DDBJ databases">
        <title>Plant Genome Project.</title>
        <authorList>
            <person name="Zhang R.-G."/>
        </authorList>
    </citation>
    <scope>NUCLEOTIDE SEQUENCE [LARGE SCALE GENOMIC DNA]</scope>
    <source>
        <strain evidence="6">FAFU-HL-1</strain>
        <tissue evidence="6">Leaf</tissue>
    </source>
</reference>
<comment type="similarity">
    <text evidence="1">Belongs to the RRP12 family.</text>
</comment>
<dbReference type="InterPro" id="IPR011989">
    <property type="entry name" value="ARM-like"/>
</dbReference>
<dbReference type="Gene3D" id="1.25.10.10">
    <property type="entry name" value="Leucine-rich Repeat Variant"/>
    <property type="match status" value="1"/>
</dbReference>
<evidence type="ECO:0000256" key="1">
    <source>
        <dbReference type="ARBA" id="ARBA00007690"/>
    </source>
</evidence>
<evidence type="ECO:0008006" key="8">
    <source>
        <dbReference type="Google" id="ProtNLM"/>
    </source>
</evidence>
<feature type="chain" id="PRO_5032690105" description="Ribosomal RNA-processing protein 12-like conserved domain-containing protein" evidence="3">
    <location>
        <begin position="19"/>
        <end position="1314"/>
    </location>
</feature>
<comment type="caution">
    <text evidence="6">The sequence shown here is derived from an EMBL/GenBank/DDBJ whole genome shotgun (WGS) entry which is preliminary data.</text>
</comment>
<keyword evidence="3" id="KW-0732">Signal</keyword>
<accession>A0A835K594</accession>
<name>A0A835K594_9ROSI</name>
<evidence type="ECO:0000256" key="2">
    <source>
        <dbReference type="SAM" id="MobiDB-lite"/>
    </source>
</evidence>
<feature type="region of interest" description="Disordered" evidence="2">
    <location>
        <begin position="1160"/>
        <end position="1314"/>
    </location>
</feature>
<dbReference type="SUPFAM" id="SSF48371">
    <property type="entry name" value="ARM repeat"/>
    <property type="match status" value="2"/>
</dbReference>
<feature type="compositionally biased region" description="Basic residues" evidence="2">
    <location>
        <begin position="1299"/>
        <end position="1314"/>
    </location>
</feature>
<feature type="compositionally biased region" description="Basic residues" evidence="2">
    <location>
        <begin position="1274"/>
        <end position="1288"/>
    </location>
</feature>
<feature type="domain" description="RRP12 HEAT" evidence="4">
    <location>
        <begin position="488"/>
        <end position="788"/>
    </location>
</feature>
<organism evidence="6 7">
    <name type="scientific">Salix dunnii</name>
    <dbReference type="NCBI Taxonomy" id="1413687"/>
    <lineage>
        <taxon>Eukaryota</taxon>
        <taxon>Viridiplantae</taxon>
        <taxon>Streptophyta</taxon>
        <taxon>Embryophyta</taxon>
        <taxon>Tracheophyta</taxon>
        <taxon>Spermatophyta</taxon>
        <taxon>Magnoliopsida</taxon>
        <taxon>eudicotyledons</taxon>
        <taxon>Gunneridae</taxon>
        <taxon>Pentapetalae</taxon>
        <taxon>rosids</taxon>
        <taxon>fabids</taxon>
        <taxon>Malpighiales</taxon>
        <taxon>Salicaceae</taxon>
        <taxon>Saliceae</taxon>
        <taxon>Salix</taxon>
    </lineage>
</organism>
<proteinExistence type="inferred from homology"/>
<feature type="compositionally biased region" description="Basic residues" evidence="2">
    <location>
        <begin position="1210"/>
        <end position="1221"/>
    </location>
</feature>
<protein>
    <recommendedName>
        <fullName evidence="8">Ribosomal RNA-processing protein 12-like conserved domain-containing protein</fullName>
    </recommendedName>
</protein>
<dbReference type="Pfam" id="PF08161">
    <property type="entry name" value="RRP12_HEAT"/>
    <property type="match status" value="1"/>
</dbReference>
<feature type="compositionally biased region" description="Basic and acidic residues" evidence="2">
    <location>
        <begin position="1237"/>
        <end position="1268"/>
    </location>
</feature>
<keyword evidence="7" id="KW-1185">Reference proteome</keyword>
<dbReference type="Pfam" id="PF25772">
    <property type="entry name" value="HEAT_RRP12_N"/>
    <property type="match status" value="1"/>
</dbReference>
<dbReference type="PANTHER" id="PTHR48412">
    <property type="entry name" value="ARM REPEAT SUPERFAMILY PROTEIN"/>
    <property type="match status" value="1"/>
</dbReference>
<evidence type="ECO:0000313" key="7">
    <source>
        <dbReference type="Proteomes" id="UP000657918"/>
    </source>
</evidence>